<dbReference type="EMBL" id="JAAECE010000005">
    <property type="protein sequence ID" value="KAF1800701.1"/>
    <property type="molecule type" value="Genomic_DNA"/>
</dbReference>
<evidence type="ECO:0000313" key="1">
    <source>
        <dbReference type="EMBL" id="KAF1800701.1"/>
    </source>
</evidence>
<evidence type="ECO:0000313" key="2">
    <source>
        <dbReference type="Proteomes" id="UP000469890"/>
    </source>
</evidence>
<sequence length="91" mass="9764">MVQCLKERSLCDAVFVSWSCPAAANIASRDMNVNPDLLTDLIGVKGDTQSMISHINSSVTDVCLVAIDFAGLSTNVGDLQSKFNCIQTNQL</sequence>
<gene>
    <name evidence="1" type="ORF">FB192DRAFT_1283251</name>
</gene>
<name>A0A8H4EZS8_MUCCL</name>
<dbReference type="Proteomes" id="UP000469890">
    <property type="component" value="Unassembled WGS sequence"/>
</dbReference>
<accession>A0A8H4EZS8</accession>
<proteinExistence type="predicted"/>
<protein>
    <submittedName>
        <fullName evidence="1">Uncharacterized protein</fullName>
    </submittedName>
</protein>
<comment type="caution">
    <text evidence="1">The sequence shown here is derived from an EMBL/GenBank/DDBJ whole genome shotgun (WGS) entry which is preliminary data.</text>
</comment>
<reference evidence="1 2" key="1">
    <citation type="submission" date="2019-09" db="EMBL/GenBank/DDBJ databases">
        <authorList>
            <consortium name="DOE Joint Genome Institute"/>
            <person name="Mondo S.J."/>
            <person name="Navarro-Mendoza M.I."/>
            <person name="Perez-Arques C."/>
            <person name="Panchal S."/>
            <person name="Nicolas F.E."/>
            <person name="Ganguly P."/>
            <person name="Pangilinan J."/>
            <person name="Grigoriev I."/>
            <person name="Heitman J."/>
            <person name="Sanya K."/>
            <person name="Garre V."/>
        </authorList>
    </citation>
    <scope>NUCLEOTIDE SEQUENCE [LARGE SCALE GENOMIC DNA]</scope>
    <source>
        <strain evidence="1 2">MU402</strain>
    </source>
</reference>
<organism evidence="1 2">
    <name type="scientific">Mucor circinelloides f. lusitanicus</name>
    <name type="common">Mucor racemosus var. lusitanicus</name>
    <dbReference type="NCBI Taxonomy" id="29924"/>
    <lineage>
        <taxon>Eukaryota</taxon>
        <taxon>Fungi</taxon>
        <taxon>Fungi incertae sedis</taxon>
        <taxon>Mucoromycota</taxon>
        <taxon>Mucoromycotina</taxon>
        <taxon>Mucoromycetes</taxon>
        <taxon>Mucorales</taxon>
        <taxon>Mucorineae</taxon>
        <taxon>Mucoraceae</taxon>
        <taxon>Mucor</taxon>
    </lineage>
</organism>
<dbReference type="AlphaFoldDB" id="A0A8H4EZS8"/>